<dbReference type="GO" id="GO:0016020">
    <property type="term" value="C:membrane"/>
    <property type="evidence" value="ECO:0007669"/>
    <property type="project" value="UniProtKB-SubCell"/>
</dbReference>
<dbReference type="RefSeq" id="XP_056506564.1">
    <property type="nucleotide sequence ID" value="XM_056660066.1"/>
</dbReference>
<dbReference type="InterPro" id="IPR006710">
    <property type="entry name" value="Glyco_hydro_43"/>
</dbReference>
<dbReference type="InterPro" id="IPR041542">
    <property type="entry name" value="GH43_C2"/>
</dbReference>
<dbReference type="Pfam" id="PF17851">
    <property type="entry name" value="GH43_C2"/>
    <property type="match status" value="1"/>
</dbReference>
<dbReference type="GeneID" id="81399235"/>
<dbReference type="PANTHER" id="PTHR42812:SF16">
    <property type="entry name" value="HYDROLASE, PUTATIVE (AFU_ORTHOLOGUE AFUA_7G06110)-RELATED"/>
    <property type="match status" value="1"/>
</dbReference>
<evidence type="ECO:0000256" key="2">
    <source>
        <dbReference type="ARBA" id="ARBA00009865"/>
    </source>
</evidence>
<evidence type="ECO:0000256" key="4">
    <source>
        <dbReference type="ARBA" id="ARBA00022801"/>
    </source>
</evidence>
<dbReference type="InterPro" id="IPR011701">
    <property type="entry name" value="MFS"/>
</dbReference>
<dbReference type="Gene3D" id="1.20.1250.20">
    <property type="entry name" value="MFS general substrate transporter like domains"/>
    <property type="match status" value="2"/>
</dbReference>
<dbReference type="EMBL" id="JAPMSZ010000012">
    <property type="protein sequence ID" value="KAJ5081277.1"/>
    <property type="molecule type" value="Genomic_DNA"/>
</dbReference>
<dbReference type="Proteomes" id="UP001141434">
    <property type="component" value="Unassembled WGS sequence"/>
</dbReference>
<protein>
    <recommendedName>
        <fullName evidence="8">Beta-xylosidase C-terminal Concanavalin A-like domain-containing protein</fullName>
    </recommendedName>
</protein>
<feature type="transmembrane region" description="Helical" evidence="7">
    <location>
        <begin position="168"/>
        <end position="186"/>
    </location>
</feature>
<comment type="caution">
    <text evidence="9">The sequence shown here is derived from an EMBL/GenBank/DDBJ whole genome shotgun (WGS) entry which is preliminary data.</text>
</comment>
<evidence type="ECO:0000313" key="10">
    <source>
        <dbReference type="Proteomes" id="UP001141434"/>
    </source>
</evidence>
<keyword evidence="3" id="KW-0732">Signal</keyword>
<keyword evidence="4" id="KW-0378">Hydrolase</keyword>
<reference evidence="9" key="2">
    <citation type="journal article" date="2023" name="IMA Fungus">
        <title>Comparative genomic study of the Penicillium genus elucidates a diverse pangenome and 15 lateral gene transfer events.</title>
        <authorList>
            <person name="Petersen C."/>
            <person name="Sorensen T."/>
            <person name="Nielsen M.R."/>
            <person name="Sondergaard T.E."/>
            <person name="Sorensen J.L."/>
            <person name="Fitzpatrick D.A."/>
            <person name="Frisvad J.C."/>
            <person name="Nielsen K.L."/>
        </authorList>
    </citation>
    <scope>NUCLEOTIDE SEQUENCE</scope>
    <source>
        <strain evidence="9">IBT 34128</strain>
    </source>
</reference>
<sequence length="792" mass="87612">MANSLISPETLSTAVSASTHSAPLPQLSSHSAPPPSYELQAIEDHPTDQDSGREFSLPPVDRGKDAWLCLMGGFFLEVMVWGFPFSFGVFQEYYTTHEPFRQGASSISLIGSCCMGIMYLASPFSLLILQRWPHTCRFSSLIGLVVASIGIVSSSFATRAWQLILTQGILYAIGACMLYYPILLFIDEWFVHKKGLAFGAGSGVAGVVFPFVIKSALSRFSFQTTMWAWTVLLIILVGPFLPFVKPRVRLSSAHSPRPQRLSFKFLRSREFLIFQVGNILQSLGYFAPSLYLPTYARSVLGDSGLGTTAPVTSMNAGTVIGFLFMGLLIDRWHVANVLFLAALATAVGVFVIWGFSVSLPPLCIFALSYGVFAGSSSATWPGIVKAVRQTDEAAPAGFVMGLLAAGRGIGSIACGPISEALIQGEWPWTGKPLAMGFQRHRPQKDYRIWPQGFYFLTTNIWDDSTWSDPVYFDQVGFDQDLFWDDDGIVYLSSTYRKLEPTPGANLKDFAIHICTVDLTTGHSTSGPKLIRESPSGVAEGSHIVKRGSYWYLFTAEGGTKSRHCEWVDRSAVGPFGPWEIGPHNPLWRNGVEDDVQNTGHADLLEAIQGKWWAVLLGVRPVRKGDKWEDSVFDTPVTTDYSLTERPNYMRIYGGSYNLSVPACSTLFFRKQSHHFCTWETQVSFQPTTTQTEAGTVVWWNYFTHSSLGVRKHHNSRILRFQPPEGQMVELVLDETSDVILIVECGHQYRFGYCQGTNSRVIWIGAISNEAATKAPPIGAAFTGMMLGLYAFK</sequence>
<feature type="transmembrane region" description="Helical" evidence="7">
    <location>
        <begin position="195"/>
        <end position="213"/>
    </location>
</feature>
<dbReference type="Pfam" id="PF07690">
    <property type="entry name" value="MFS_1"/>
    <property type="match status" value="1"/>
</dbReference>
<name>A0A9W9EGG9_9EURO</name>
<feature type="transmembrane region" description="Helical" evidence="7">
    <location>
        <begin position="141"/>
        <end position="162"/>
    </location>
</feature>
<evidence type="ECO:0000256" key="3">
    <source>
        <dbReference type="ARBA" id="ARBA00022729"/>
    </source>
</evidence>
<keyword evidence="5" id="KW-0326">Glycosidase</keyword>
<evidence type="ECO:0000256" key="6">
    <source>
        <dbReference type="SAM" id="MobiDB-lite"/>
    </source>
</evidence>
<dbReference type="InterPro" id="IPR023296">
    <property type="entry name" value="Glyco_hydro_beta-prop_sf"/>
</dbReference>
<comment type="subcellular location">
    <subcellularLocation>
        <location evidence="1">Membrane</location>
        <topology evidence="1">Multi-pass membrane protein</topology>
    </subcellularLocation>
</comment>
<keyword evidence="10" id="KW-1185">Reference proteome</keyword>
<evidence type="ECO:0000256" key="1">
    <source>
        <dbReference type="ARBA" id="ARBA00004141"/>
    </source>
</evidence>
<dbReference type="Pfam" id="PF04616">
    <property type="entry name" value="Glyco_hydro_43"/>
    <property type="match status" value="1"/>
</dbReference>
<feature type="transmembrane region" description="Helical" evidence="7">
    <location>
        <begin position="107"/>
        <end position="129"/>
    </location>
</feature>
<accession>A0A9W9EGG9</accession>
<dbReference type="SUPFAM" id="SSF49899">
    <property type="entry name" value="Concanavalin A-like lectins/glucanases"/>
    <property type="match status" value="1"/>
</dbReference>
<dbReference type="PANTHER" id="PTHR42812">
    <property type="entry name" value="BETA-XYLOSIDASE"/>
    <property type="match status" value="1"/>
</dbReference>
<dbReference type="GO" id="GO:0005975">
    <property type="term" value="P:carbohydrate metabolic process"/>
    <property type="evidence" value="ECO:0007669"/>
    <property type="project" value="InterPro"/>
</dbReference>
<gene>
    <name evidence="9" type="ORF">NUU61_009541</name>
</gene>
<dbReference type="SUPFAM" id="SSF103473">
    <property type="entry name" value="MFS general substrate transporter"/>
    <property type="match status" value="1"/>
</dbReference>
<evidence type="ECO:0000256" key="7">
    <source>
        <dbReference type="SAM" id="Phobius"/>
    </source>
</evidence>
<dbReference type="AlphaFoldDB" id="A0A9W9EGG9"/>
<feature type="transmembrane region" description="Helical" evidence="7">
    <location>
        <begin position="271"/>
        <end position="291"/>
    </location>
</feature>
<reference evidence="9" key="1">
    <citation type="submission" date="2022-11" db="EMBL/GenBank/DDBJ databases">
        <authorList>
            <person name="Petersen C."/>
        </authorList>
    </citation>
    <scope>NUCLEOTIDE SEQUENCE</scope>
    <source>
        <strain evidence="9">IBT 34128</strain>
    </source>
</reference>
<dbReference type="OrthoDB" id="2139957at2759"/>
<dbReference type="Gene3D" id="2.115.10.20">
    <property type="entry name" value="Glycosyl hydrolase domain, family 43"/>
    <property type="match status" value="1"/>
</dbReference>
<dbReference type="InterPro" id="IPR051795">
    <property type="entry name" value="Glycosyl_Hydrlase_43"/>
</dbReference>
<keyword evidence="7" id="KW-0812">Transmembrane</keyword>
<feature type="transmembrane region" description="Helical" evidence="7">
    <location>
        <begin position="311"/>
        <end position="329"/>
    </location>
</feature>
<proteinExistence type="inferred from homology"/>
<evidence type="ECO:0000313" key="9">
    <source>
        <dbReference type="EMBL" id="KAJ5081277.1"/>
    </source>
</evidence>
<dbReference type="SUPFAM" id="SSF75005">
    <property type="entry name" value="Arabinanase/levansucrase/invertase"/>
    <property type="match status" value="1"/>
</dbReference>
<dbReference type="GO" id="GO:0022857">
    <property type="term" value="F:transmembrane transporter activity"/>
    <property type="evidence" value="ECO:0007669"/>
    <property type="project" value="InterPro"/>
</dbReference>
<dbReference type="InterPro" id="IPR036259">
    <property type="entry name" value="MFS_trans_sf"/>
</dbReference>
<feature type="compositionally biased region" description="Polar residues" evidence="6">
    <location>
        <begin position="1"/>
        <end position="31"/>
    </location>
</feature>
<feature type="transmembrane region" description="Helical" evidence="7">
    <location>
        <begin position="225"/>
        <end position="244"/>
    </location>
</feature>
<feature type="transmembrane region" description="Helical" evidence="7">
    <location>
        <begin position="336"/>
        <end position="355"/>
    </location>
</feature>
<evidence type="ECO:0000256" key="5">
    <source>
        <dbReference type="ARBA" id="ARBA00023295"/>
    </source>
</evidence>
<feature type="domain" description="Beta-xylosidase C-terminal Concanavalin A-like" evidence="8">
    <location>
        <begin position="634"/>
        <end position="791"/>
    </location>
</feature>
<comment type="similarity">
    <text evidence="2">Belongs to the glycosyl hydrolase 43 family.</text>
</comment>
<dbReference type="GO" id="GO:0004553">
    <property type="term" value="F:hydrolase activity, hydrolyzing O-glycosyl compounds"/>
    <property type="evidence" value="ECO:0007669"/>
    <property type="project" value="InterPro"/>
</dbReference>
<feature type="region of interest" description="Disordered" evidence="6">
    <location>
        <begin position="1"/>
        <end position="39"/>
    </location>
</feature>
<evidence type="ECO:0000259" key="8">
    <source>
        <dbReference type="Pfam" id="PF17851"/>
    </source>
</evidence>
<dbReference type="InterPro" id="IPR013320">
    <property type="entry name" value="ConA-like_dom_sf"/>
</dbReference>
<keyword evidence="7" id="KW-1133">Transmembrane helix</keyword>
<keyword evidence="7" id="KW-0472">Membrane</keyword>
<organism evidence="9 10">
    <name type="scientific">Penicillium alfredii</name>
    <dbReference type="NCBI Taxonomy" id="1506179"/>
    <lineage>
        <taxon>Eukaryota</taxon>
        <taxon>Fungi</taxon>
        <taxon>Dikarya</taxon>
        <taxon>Ascomycota</taxon>
        <taxon>Pezizomycotina</taxon>
        <taxon>Eurotiomycetes</taxon>
        <taxon>Eurotiomycetidae</taxon>
        <taxon>Eurotiales</taxon>
        <taxon>Aspergillaceae</taxon>
        <taxon>Penicillium</taxon>
    </lineage>
</organism>
<feature type="transmembrane region" description="Helical" evidence="7">
    <location>
        <begin position="66"/>
        <end position="87"/>
    </location>
</feature>